<feature type="compositionally biased region" description="Basic and acidic residues" evidence="8">
    <location>
        <begin position="324"/>
        <end position="335"/>
    </location>
</feature>
<feature type="region of interest" description="Disordered" evidence="8">
    <location>
        <begin position="888"/>
        <end position="909"/>
    </location>
</feature>
<dbReference type="AlphaFoldDB" id="A0A811QI14"/>
<feature type="region of interest" description="Disordered" evidence="8">
    <location>
        <begin position="422"/>
        <end position="458"/>
    </location>
</feature>
<keyword evidence="4" id="KW-0347">Helicase</keyword>
<dbReference type="SMART" id="SM00490">
    <property type="entry name" value="HELICc"/>
    <property type="match status" value="1"/>
</dbReference>
<dbReference type="CDD" id="cd18787">
    <property type="entry name" value="SF2_C_DEAD"/>
    <property type="match status" value="1"/>
</dbReference>
<dbReference type="EMBL" id="CAJGYO010000010">
    <property type="protein sequence ID" value="CAD6255709.1"/>
    <property type="molecule type" value="Genomic_DNA"/>
</dbReference>
<keyword evidence="2" id="KW-0547">Nucleotide-binding</keyword>
<dbReference type="Pfam" id="PF00270">
    <property type="entry name" value="DEAD"/>
    <property type="match status" value="1"/>
</dbReference>
<feature type="compositionally biased region" description="Low complexity" evidence="8">
    <location>
        <begin position="99"/>
        <end position="135"/>
    </location>
</feature>
<evidence type="ECO:0000259" key="12">
    <source>
        <dbReference type="PROSITE" id="PS51195"/>
    </source>
</evidence>
<feature type="compositionally biased region" description="Polar residues" evidence="8">
    <location>
        <begin position="260"/>
        <end position="277"/>
    </location>
</feature>
<feature type="region of interest" description="Disordered" evidence="8">
    <location>
        <begin position="1"/>
        <end position="25"/>
    </location>
</feature>
<feature type="region of interest" description="Disordered" evidence="8">
    <location>
        <begin position="1017"/>
        <end position="1043"/>
    </location>
</feature>
<keyword evidence="3" id="KW-0378">Hydrolase</keyword>
<dbReference type="InterPro" id="IPR027417">
    <property type="entry name" value="P-loop_NTPase"/>
</dbReference>
<keyword evidence="6" id="KW-0694">RNA-binding</keyword>
<feature type="short sequence motif" description="Q motif" evidence="7">
    <location>
        <begin position="551"/>
        <end position="579"/>
    </location>
</feature>
<dbReference type="GO" id="GO:0016787">
    <property type="term" value="F:hydrolase activity"/>
    <property type="evidence" value="ECO:0007669"/>
    <property type="project" value="UniProtKB-KW"/>
</dbReference>
<dbReference type="SMART" id="SM00456">
    <property type="entry name" value="WW"/>
    <property type="match status" value="1"/>
</dbReference>
<dbReference type="CDD" id="cd00201">
    <property type="entry name" value="WW"/>
    <property type="match status" value="1"/>
</dbReference>
<evidence type="ECO:0000259" key="10">
    <source>
        <dbReference type="PROSITE" id="PS51192"/>
    </source>
</evidence>
<name>A0A811QI14_9POAL</name>
<evidence type="ECO:0000256" key="7">
    <source>
        <dbReference type="PROSITE-ProRule" id="PRU00552"/>
    </source>
</evidence>
<dbReference type="FunFam" id="3.40.50.300:FF:000008">
    <property type="entry name" value="ATP-dependent RNA helicase RhlB"/>
    <property type="match status" value="1"/>
</dbReference>
<gene>
    <name evidence="13" type="ORF">NCGR_LOCUS39248</name>
</gene>
<dbReference type="CDD" id="cd00268">
    <property type="entry name" value="DEADc"/>
    <property type="match status" value="1"/>
</dbReference>
<dbReference type="InterPro" id="IPR014001">
    <property type="entry name" value="Helicase_ATP-bd"/>
</dbReference>
<feature type="compositionally biased region" description="Low complexity" evidence="8">
    <location>
        <begin position="278"/>
        <end position="290"/>
    </location>
</feature>
<evidence type="ECO:0000259" key="11">
    <source>
        <dbReference type="PROSITE" id="PS51194"/>
    </source>
</evidence>
<dbReference type="InterPro" id="IPR011545">
    <property type="entry name" value="DEAD/DEAH_box_helicase_dom"/>
</dbReference>
<evidence type="ECO:0000313" key="13">
    <source>
        <dbReference type="EMBL" id="CAD6255709.1"/>
    </source>
</evidence>
<dbReference type="PROSITE" id="PS51194">
    <property type="entry name" value="HELICASE_CTER"/>
    <property type="match status" value="1"/>
</dbReference>
<dbReference type="Proteomes" id="UP000604825">
    <property type="component" value="Unassembled WGS sequence"/>
</dbReference>
<dbReference type="GO" id="GO:0003724">
    <property type="term" value="F:RNA helicase activity"/>
    <property type="evidence" value="ECO:0007669"/>
    <property type="project" value="UniProtKB-EC"/>
</dbReference>
<reference evidence="13" key="1">
    <citation type="submission" date="2020-10" db="EMBL/GenBank/DDBJ databases">
        <authorList>
            <person name="Han B."/>
            <person name="Lu T."/>
            <person name="Zhao Q."/>
            <person name="Huang X."/>
            <person name="Zhao Y."/>
        </authorList>
    </citation>
    <scope>NUCLEOTIDE SEQUENCE</scope>
</reference>
<dbReference type="PROSITE" id="PS50020">
    <property type="entry name" value="WW_DOMAIN_2"/>
    <property type="match status" value="1"/>
</dbReference>
<sequence>MAAQEAAAADSSGPRFAPDDPTLPAPWKALIDGVTLYYWNPETNVTQYEKPAATAGVPPLPAGPPPSTPAQVPEPAPGAYSQPNVQFGQAGQAGHQERPGQAAYPPQGGQLGQQQHTQQPAQQQPFQQHGTAQHQASFQQVPYQQQQTHMPNQPHQYHSAHPQHMPYQHDQADQRLEMPQTAYNQAQQSPMPQAAYNQGQSQQPPMPQHSYNQGQVQQPPMPQPSYNQGQQSMIPQSAYNQAQQPQIPHGAYNQSQQLQGVRIAQSQGQHPQQSLSFPQASQSPQVSQPQGLKMPSQQGQPQHGLPFPQHGKPPLSHGQQSPLLKDDDGGVHEGKWSGFSLPLSQQGGQAPLPNQQLPFSHQHPGALSSQPNIPGVGGPLYPAKHLPGGSSSAETNNMGFMNSPAQMHQGGADTNYQQKPVSGHAVPNHVGPSPIRPPMGFDMGNSDGHFERDDPHSYGRFDGTKALQQQPKLAPLPTSQNPMHNFSGYNMAPPHSVPNPHNLGPLPIGTSVRPPSSMFAPPDFPSVSSADAYRQHHEVTAMGENVPAPFMTFEATGFPPEILREIHAAGFSNPTPIQAQTWPVALQNRDIVAIAKTGSGKTLGYLIPAFIHLRRCHNNPMLGPTVLVLAPTRELASQIQDEVVKFGQSSRVSCTCLYGGASKGPQLRELERGADIVVATPGRLNDILEMKKISLHQEVTKIAGDLLRDPVQVNIGSVDELVVANKSITQYVEVVPPMDKQRRLEQILRDQERGSKIIIFCSTKKMCDQLARGIGRNFNAVSIHGDKSQAERDNVLNQFRTGRAPILVATDVAARGLDIKDIRVVINYDFPTGIEDYVHRIGRTGRAGATGVSYTFFSEQDWKYAGDLVKLLQGANQHVPPQLQDMAARSASGGPRNQAAGMSRWDGPGGRRFEPGAGGPVGYGGVREGPGGFGGREGPGGFGVRESPAMFGGRGGPGGFGGREGPGGFGGHEGPGGFGGREREGPGGFGGRKGPGGFGVDEMALGQVVLVVEGRGSGGFGSRGGSSPGGFGGRGGRGDSSGFGGRGRGEIFLVDVVAGAVDLAGGDVLTEAHMTGLSQMDGDDMITVEDLETRVGIRATAAAQIEASHGVMTEEVTAGALVGAGAVAGAGHAAEAAAGAGAVVGAAAAAGVVAGAGAVTMGQHWSAGPEQDLVSMCCLLQLEQPDLLHLSLSLSLSLSLDQQHHLFLLSHLNNHWPIHLQCRQCLLVA</sequence>
<evidence type="ECO:0000313" key="14">
    <source>
        <dbReference type="Proteomes" id="UP000604825"/>
    </source>
</evidence>
<feature type="compositionally biased region" description="Polar residues" evidence="8">
    <location>
        <begin position="225"/>
        <end position="246"/>
    </location>
</feature>
<dbReference type="InterPro" id="IPR001650">
    <property type="entry name" value="Helicase_C-like"/>
</dbReference>
<evidence type="ECO:0000256" key="4">
    <source>
        <dbReference type="ARBA" id="ARBA00022806"/>
    </source>
</evidence>
<dbReference type="PROSITE" id="PS51195">
    <property type="entry name" value="Q_MOTIF"/>
    <property type="match status" value="1"/>
</dbReference>
<keyword evidence="14" id="KW-1185">Reference proteome</keyword>
<feature type="compositionally biased region" description="Pro residues" evidence="8">
    <location>
        <begin position="58"/>
        <end position="76"/>
    </location>
</feature>
<proteinExistence type="predicted"/>
<feature type="region of interest" description="Disordered" evidence="8">
    <location>
        <begin position="182"/>
        <end position="246"/>
    </location>
</feature>
<dbReference type="InterPro" id="IPR014014">
    <property type="entry name" value="RNA_helicase_DEAD_Q_motif"/>
</dbReference>
<dbReference type="SMART" id="SM00487">
    <property type="entry name" value="DEXDc"/>
    <property type="match status" value="1"/>
</dbReference>
<feature type="compositionally biased region" description="Polar residues" evidence="8">
    <location>
        <begin position="342"/>
        <end position="359"/>
    </location>
</feature>
<dbReference type="SUPFAM" id="SSF52540">
    <property type="entry name" value="P-loop containing nucleoside triphosphate hydrolases"/>
    <property type="match status" value="1"/>
</dbReference>
<feature type="region of interest" description="Disordered" evidence="8">
    <location>
        <begin position="260"/>
        <end position="375"/>
    </location>
</feature>
<feature type="region of interest" description="Disordered" evidence="8">
    <location>
        <begin position="50"/>
        <end position="167"/>
    </location>
</feature>
<protein>
    <recommendedName>
        <fullName evidence="1">RNA helicase</fullName>
        <ecNumber evidence="1">3.6.4.13</ecNumber>
    </recommendedName>
</protein>
<feature type="domain" description="DEAD-box RNA helicase Q" evidence="12">
    <location>
        <begin position="551"/>
        <end position="579"/>
    </location>
</feature>
<feature type="region of interest" description="Disordered" evidence="8">
    <location>
        <begin position="965"/>
        <end position="991"/>
    </location>
</feature>
<keyword evidence="5" id="KW-0067">ATP-binding</keyword>
<dbReference type="InterPro" id="IPR001202">
    <property type="entry name" value="WW_dom"/>
</dbReference>
<dbReference type="OrthoDB" id="196131at2759"/>
<dbReference type="Pfam" id="PF00271">
    <property type="entry name" value="Helicase_C"/>
    <property type="match status" value="1"/>
</dbReference>
<evidence type="ECO:0000256" key="1">
    <source>
        <dbReference type="ARBA" id="ARBA00012552"/>
    </source>
</evidence>
<evidence type="ECO:0000256" key="5">
    <source>
        <dbReference type="ARBA" id="ARBA00022840"/>
    </source>
</evidence>
<dbReference type="GO" id="GO:0005524">
    <property type="term" value="F:ATP binding"/>
    <property type="evidence" value="ECO:0007669"/>
    <property type="project" value="UniProtKB-KW"/>
</dbReference>
<dbReference type="PROSITE" id="PS01159">
    <property type="entry name" value="WW_DOMAIN_1"/>
    <property type="match status" value="1"/>
</dbReference>
<comment type="caution">
    <text evidence="13">The sequence shown here is derived from an EMBL/GenBank/DDBJ whole genome shotgun (WGS) entry which is preliminary data.</text>
</comment>
<feature type="compositionally biased region" description="Polar residues" evidence="8">
    <location>
        <begin position="182"/>
        <end position="203"/>
    </location>
</feature>
<feature type="compositionally biased region" description="Basic and acidic residues" evidence="8">
    <location>
        <begin position="448"/>
        <end position="458"/>
    </location>
</feature>
<evidence type="ECO:0000259" key="9">
    <source>
        <dbReference type="PROSITE" id="PS50020"/>
    </source>
</evidence>
<evidence type="ECO:0000256" key="3">
    <source>
        <dbReference type="ARBA" id="ARBA00022801"/>
    </source>
</evidence>
<dbReference type="Gene3D" id="3.40.50.300">
    <property type="entry name" value="P-loop containing nucleotide triphosphate hydrolases"/>
    <property type="match status" value="2"/>
</dbReference>
<evidence type="ECO:0000256" key="6">
    <source>
        <dbReference type="ARBA" id="ARBA00022884"/>
    </source>
</evidence>
<dbReference type="PANTHER" id="PTHR47958">
    <property type="entry name" value="ATP-DEPENDENT RNA HELICASE DBP3"/>
    <property type="match status" value="1"/>
</dbReference>
<dbReference type="SUPFAM" id="SSF51045">
    <property type="entry name" value="WW domain"/>
    <property type="match status" value="1"/>
</dbReference>
<accession>A0A811QI14</accession>
<dbReference type="PROSITE" id="PS51192">
    <property type="entry name" value="HELICASE_ATP_BIND_1"/>
    <property type="match status" value="1"/>
</dbReference>
<dbReference type="GO" id="GO:0003723">
    <property type="term" value="F:RNA binding"/>
    <property type="evidence" value="ECO:0007669"/>
    <property type="project" value="UniProtKB-KW"/>
</dbReference>
<feature type="compositionally biased region" description="Gly residues" evidence="8">
    <location>
        <begin position="965"/>
        <end position="979"/>
    </location>
</feature>
<feature type="domain" description="WW" evidence="9">
    <location>
        <begin position="21"/>
        <end position="53"/>
    </location>
</feature>
<evidence type="ECO:0000256" key="8">
    <source>
        <dbReference type="SAM" id="MobiDB-lite"/>
    </source>
</evidence>
<dbReference type="EC" id="3.6.4.13" evidence="1"/>
<dbReference type="InterPro" id="IPR044742">
    <property type="entry name" value="DEAD/DEAH_RhlB"/>
</dbReference>
<dbReference type="InterPro" id="IPR036020">
    <property type="entry name" value="WW_dom_sf"/>
</dbReference>
<feature type="domain" description="Helicase ATP-binding" evidence="10">
    <location>
        <begin position="582"/>
        <end position="695"/>
    </location>
</feature>
<feature type="domain" description="Helicase C-terminal" evidence="11">
    <location>
        <begin position="743"/>
        <end position="887"/>
    </location>
</feature>
<organism evidence="13 14">
    <name type="scientific">Miscanthus lutarioriparius</name>
    <dbReference type="NCBI Taxonomy" id="422564"/>
    <lineage>
        <taxon>Eukaryota</taxon>
        <taxon>Viridiplantae</taxon>
        <taxon>Streptophyta</taxon>
        <taxon>Embryophyta</taxon>
        <taxon>Tracheophyta</taxon>
        <taxon>Spermatophyta</taxon>
        <taxon>Magnoliopsida</taxon>
        <taxon>Liliopsida</taxon>
        <taxon>Poales</taxon>
        <taxon>Poaceae</taxon>
        <taxon>PACMAD clade</taxon>
        <taxon>Panicoideae</taxon>
        <taxon>Andropogonodae</taxon>
        <taxon>Andropogoneae</taxon>
        <taxon>Saccharinae</taxon>
        <taxon>Miscanthus</taxon>
    </lineage>
</organism>
<evidence type="ECO:0000256" key="2">
    <source>
        <dbReference type="ARBA" id="ARBA00022741"/>
    </source>
</evidence>
<feature type="compositionally biased region" description="Polar residues" evidence="8">
    <location>
        <begin position="136"/>
        <end position="156"/>
    </location>
</feature>